<keyword evidence="2" id="KW-1185">Reference proteome</keyword>
<dbReference type="PANTHER" id="PTHR46018">
    <property type="entry name" value="ZINC PHOSPHODIESTERASE ELAC PROTEIN 1"/>
    <property type="match status" value="1"/>
</dbReference>
<accession>A0A8I0AEW9</accession>
<proteinExistence type="predicted"/>
<dbReference type="SUPFAM" id="SSF56281">
    <property type="entry name" value="Metallo-hydrolase/oxidoreductase"/>
    <property type="match status" value="1"/>
</dbReference>
<gene>
    <name evidence="1" type="ORF">H8S54_12145</name>
</gene>
<dbReference type="RefSeq" id="WP_021925051.1">
    <property type="nucleotide sequence ID" value="NZ_JACOOT010000029.1"/>
</dbReference>
<evidence type="ECO:0000313" key="2">
    <source>
        <dbReference type="Proteomes" id="UP000652847"/>
    </source>
</evidence>
<comment type="caution">
    <text evidence="1">The sequence shown here is derived from an EMBL/GenBank/DDBJ whole genome shotgun (WGS) entry which is preliminary data.</text>
</comment>
<name>A0A8I0AEW9_9FIRM</name>
<organism evidence="1 2">
    <name type="scientific">Blautia segnis</name>
    <dbReference type="NCBI Taxonomy" id="2763030"/>
    <lineage>
        <taxon>Bacteria</taxon>
        <taxon>Bacillati</taxon>
        <taxon>Bacillota</taxon>
        <taxon>Clostridia</taxon>
        <taxon>Lachnospirales</taxon>
        <taxon>Lachnospiraceae</taxon>
        <taxon>Blautia</taxon>
    </lineage>
</organism>
<dbReference type="InterPro" id="IPR036866">
    <property type="entry name" value="RibonucZ/Hydroxyglut_hydro"/>
</dbReference>
<sequence>MTLTILGTGNAVTTECYNTCFVLHESNQYFLVDGGGGSQILHQLKHAGIDWKKIKTIFVTHKHLDHITGIIWMIRMICQSMKQGEYEGEAVIYAHDEVTTLLQDFSEKLLQKKDTEFIGKRLHLIPVTDGESKEILNKKVTFFDIQSTKTKQFGFCMELGNGEKLTCCGDEPYHPCEEKYAKNSTWLLHEAFCMSSQAEIFHPYEKHHSTVKDACELAEKLHVKNLLLYHTEDKNIAHRKELYGNEGRNYFSGNLLIPDDLESFSILFSKNGKRES</sequence>
<dbReference type="PANTHER" id="PTHR46018:SF7">
    <property type="entry name" value="RIBONUCLEASE Z"/>
    <property type="match status" value="1"/>
</dbReference>
<dbReference type="Proteomes" id="UP000652847">
    <property type="component" value="Unassembled WGS sequence"/>
</dbReference>
<dbReference type="EMBL" id="JACOOT010000029">
    <property type="protein sequence ID" value="MBC5651838.1"/>
    <property type="molecule type" value="Genomic_DNA"/>
</dbReference>
<keyword evidence="1" id="KW-0378">Hydrolase</keyword>
<protein>
    <submittedName>
        <fullName evidence="1">MBL fold metallo-hydrolase</fullName>
    </submittedName>
</protein>
<evidence type="ECO:0000313" key="1">
    <source>
        <dbReference type="EMBL" id="MBC5651838.1"/>
    </source>
</evidence>
<dbReference type="Pfam" id="PF23023">
    <property type="entry name" value="Anti-Pycsar_Apyc1"/>
    <property type="match status" value="1"/>
</dbReference>
<dbReference type="GO" id="GO:0042781">
    <property type="term" value="F:3'-tRNA processing endoribonuclease activity"/>
    <property type="evidence" value="ECO:0007669"/>
    <property type="project" value="TreeGrafter"/>
</dbReference>
<dbReference type="AlphaFoldDB" id="A0A8I0AEW9"/>
<reference evidence="1 2" key="1">
    <citation type="submission" date="2020-08" db="EMBL/GenBank/DDBJ databases">
        <title>Genome public.</title>
        <authorList>
            <person name="Liu C."/>
            <person name="Sun Q."/>
        </authorList>
    </citation>
    <scope>NUCLEOTIDE SEQUENCE [LARGE SCALE GENOMIC DNA]</scope>
    <source>
        <strain evidence="1 2">BX17</strain>
    </source>
</reference>
<dbReference type="Gene3D" id="3.60.15.10">
    <property type="entry name" value="Ribonuclease Z/Hydroxyacylglutathione hydrolase-like"/>
    <property type="match status" value="1"/>
</dbReference>